<keyword evidence="7" id="KW-0067">ATP-binding</keyword>
<keyword evidence="5" id="KW-0479">Metal-binding</keyword>
<dbReference type="NCBIfam" id="TIGR01657">
    <property type="entry name" value="P-ATPase-V"/>
    <property type="match status" value="1"/>
</dbReference>
<comment type="catalytic activity">
    <reaction evidence="12">
        <text>ATP + H2O = ADP + phosphate + H(+)</text>
        <dbReference type="Rhea" id="RHEA:13065"/>
        <dbReference type="ChEBI" id="CHEBI:15377"/>
        <dbReference type="ChEBI" id="CHEBI:15378"/>
        <dbReference type="ChEBI" id="CHEBI:30616"/>
        <dbReference type="ChEBI" id="CHEBI:43474"/>
        <dbReference type="ChEBI" id="CHEBI:456216"/>
    </reaction>
</comment>
<dbReference type="InterPro" id="IPR006544">
    <property type="entry name" value="P-type_TPase_V"/>
</dbReference>
<evidence type="ECO:0000313" key="17">
    <source>
        <dbReference type="Proteomes" id="UP000736787"/>
    </source>
</evidence>
<keyword evidence="6" id="KW-0547">Nucleotide-binding</keyword>
<evidence type="ECO:0000256" key="8">
    <source>
        <dbReference type="ARBA" id="ARBA00022842"/>
    </source>
</evidence>
<sequence length="835" mass="91270">MQLQLMSLFKAPKTVVLLDVLTVTADEASLTGEAVPVNKESAVGSGEVTEIQTRSQYKASCLHAGSTIIRVREGSGNCRGVVLSTGFSTGRGELFRSILFPKPIAFEFERDSYRYLIVLWSIAIAAFLKRVIDGVGTDTPFFSTLLHSLDLITIAVFPALPLVLSSGIGFAMQRLQKAGIFCIDSRRVNSCGQISCYCFDKTGTLTKEHLSFVGVDNLEASGSGFPSLDMTPQVKLVLATCHGLSKHEGTLQGYPLEIAMFNASRFDMECLNEQAKGGFIAEVTSTDDVSKKYGILKRFAFDAAHQRSSTIVEELETKKRFVVVKGSPEAICAISTSTPADLLQNVHTYSADGFYCIGFGMKELNSSTIPIDKIVRDDVECTVEFQGLAIFKNELKQETKGMLDELQNAKIDVRIITGDNALTAVHVCRELEMSLKPKIAVVDVDASSGNTVFISADTVKTSATAEWESFSNNTMDRIMTKYDLAITGAALEKNRIDCGDNTIQRIIKQTPIFARVRPQQKTWIVEQLIDMGLIVGMCGDGTNDCGALKAAHVGLALSSAEASIVAPFTSKAKAILDIPVLLREGRCALTTSFQSFKFMCLYPIIQLGMTVVLAHIGTSAGSELILTNNQYVWDDMAIVLGLSIAMLYTGPTSKLSPEKPPNTLFSPTIVMSIVGQVLIFTAGFASALAVLHHEGSWFCSIKDALAYVNDGDLTVPSGCAVFKDYDMEAMEYSYEGSTTWLFVHLSYIVVAIAFNIVKDSFRLPVYTNRIFTVLTILVLAVNLWFLLDTSGLINDSFQVMPIPFSFRWKLLLLFIAELVLATAWELVATRLLPKL</sequence>
<dbReference type="Proteomes" id="UP000774804">
    <property type="component" value="Unassembled WGS sequence"/>
</dbReference>
<feature type="transmembrane region" description="Helical" evidence="13">
    <location>
        <begin position="669"/>
        <end position="691"/>
    </location>
</feature>
<protein>
    <submittedName>
        <fullName evidence="15">Putative cation-transporting ATPase 13A4</fullName>
    </submittedName>
</protein>
<dbReference type="PROSITE" id="PS00154">
    <property type="entry name" value="ATPASE_E1_E2"/>
    <property type="match status" value="1"/>
</dbReference>
<evidence type="ECO:0000256" key="1">
    <source>
        <dbReference type="ARBA" id="ARBA00004141"/>
    </source>
</evidence>
<dbReference type="SUPFAM" id="SSF81660">
    <property type="entry name" value="Metal cation-transporting ATPase, ATP-binding domain N"/>
    <property type="match status" value="1"/>
</dbReference>
<dbReference type="EMBL" id="RCMI01000095">
    <property type="protein sequence ID" value="KAG2935668.1"/>
    <property type="molecule type" value="Genomic_DNA"/>
</dbReference>
<evidence type="ECO:0000313" key="16">
    <source>
        <dbReference type="EMBL" id="KAG3218630.1"/>
    </source>
</evidence>
<keyword evidence="11 13" id="KW-0472">Membrane</keyword>
<dbReference type="EMBL" id="RCMK01000097">
    <property type="protein sequence ID" value="KAG2949098.1"/>
    <property type="molecule type" value="Genomic_DNA"/>
</dbReference>
<feature type="transmembrane region" description="Helical" evidence="13">
    <location>
        <begin position="769"/>
        <end position="787"/>
    </location>
</feature>
<dbReference type="InterPro" id="IPR044492">
    <property type="entry name" value="P_typ_ATPase_HD_dom"/>
</dbReference>
<evidence type="ECO:0000313" key="15">
    <source>
        <dbReference type="EMBL" id="KAG2949098.1"/>
    </source>
</evidence>
<dbReference type="PANTHER" id="PTHR45630:SF8">
    <property type="entry name" value="CATION-TRANSPORTING ATPASE"/>
    <property type="match status" value="1"/>
</dbReference>
<dbReference type="Gene3D" id="3.40.1110.10">
    <property type="entry name" value="Calcium-transporting ATPase, cytoplasmic domain N"/>
    <property type="match status" value="1"/>
</dbReference>
<dbReference type="SFLD" id="SFLDS00003">
    <property type="entry name" value="Haloacid_Dehalogenase"/>
    <property type="match status" value="1"/>
</dbReference>
<comment type="caution">
    <text evidence="15">The sequence shown here is derived from an EMBL/GenBank/DDBJ whole genome shotgun (WGS) entry which is preliminary data.</text>
</comment>
<evidence type="ECO:0000256" key="9">
    <source>
        <dbReference type="ARBA" id="ARBA00022967"/>
    </source>
</evidence>
<keyword evidence="8" id="KW-0460">Magnesium</keyword>
<dbReference type="InterPro" id="IPR023298">
    <property type="entry name" value="ATPase_P-typ_TM_dom_sf"/>
</dbReference>
<dbReference type="InterPro" id="IPR036412">
    <property type="entry name" value="HAD-like_sf"/>
</dbReference>
<name>A0A8T1LQX5_9STRA</name>
<dbReference type="GO" id="GO:0016020">
    <property type="term" value="C:membrane"/>
    <property type="evidence" value="ECO:0007669"/>
    <property type="project" value="UniProtKB-SubCell"/>
</dbReference>
<feature type="transmembrane region" description="Helical" evidence="13">
    <location>
        <begin position="739"/>
        <end position="757"/>
    </location>
</feature>
<keyword evidence="3" id="KW-0597">Phosphoprotein</keyword>
<evidence type="ECO:0000313" key="14">
    <source>
        <dbReference type="EMBL" id="KAG2935668.1"/>
    </source>
</evidence>
<dbReference type="SFLD" id="SFLDG00002">
    <property type="entry name" value="C1.7:_P-type_atpase_like"/>
    <property type="match status" value="1"/>
</dbReference>
<evidence type="ECO:0000256" key="4">
    <source>
        <dbReference type="ARBA" id="ARBA00022692"/>
    </source>
</evidence>
<dbReference type="SUPFAM" id="SSF56784">
    <property type="entry name" value="HAD-like"/>
    <property type="match status" value="1"/>
</dbReference>
<dbReference type="InterPro" id="IPR018303">
    <property type="entry name" value="ATPase_P-typ_P_site"/>
</dbReference>
<proteinExistence type="inferred from homology"/>
<evidence type="ECO:0000256" key="2">
    <source>
        <dbReference type="ARBA" id="ARBA00006000"/>
    </source>
</evidence>
<evidence type="ECO:0000256" key="6">
    <source>
        <dbReference type="ARBA" id="ARBA00022741"/>
    </source>
</evidence>
<dbReference type="GO" id="GO:0046872">
    <property type="term" value="F:metal ion binding"/>
    <property type="evidence" value="ECO:0007669"/>
    <property type="project" value="UniProtKB-KW"/>
</dbReference>
<dbReference type="Gene3D" id="2.70.150.10">
    <property type="entry name" value="Calcium-transporting ATPase, cytoplasmic transduction domain A"/>
    <property type="match status" value="1"/>
</dbReference>
<feature type="transmembrane region" description="Helical" evidence="13">
    <location>
        <begin position="807"/>
        <end position="827"/>
    </location>
</feature>
<evidence type="ECO:0000256" key="12">
    <source>
        <dbReference type="ARBA" id="ARBA00049360"/>
    </source>
</evidence>
<organism evidence="15 17">
    <name type="scientific">Phytophthora cactorum</name>
    <dbReference type="NCBI Taxonomy" id="29920"/>
    <lineage>
        <taxon>Eukaryota</taxon>
        <taxon>Sar</taxon>
        <taxon>Stramenopiles</taxon>
        <taxon>Oomycota</taxon>
        <taxon>Peronosporomycetes</taxon>
        <taxon>Peronosporales</taxon>
        <taxon>Peronosporaceae</taxon>
        <taxon>Phytophthora</taxon>
    </lineage>
</organism>
<evidence type="ECO:0000256" key="11">
    <source>
        <dbReference type="ARBA" id="ARBA00023136"/>
    </source>
</evidence>
<dbReference type="SUPFAM" id="SSF81665">
    <property type="entry name" value="Calcium ATPase, transmembrane domain M"/>
    <property type="match status" value="1"/>
</dbReference>
<dbReference type="Pfam" id="PF13246">
    <property type="entry name" value="Cation_ATPase"/>
    <property type="match status" value="1"/>
</dbReference>
<dbReference type="SFLD" id="SFLDF00027">
    <property type="entry name" value="p-type_atpase"/>
    <property type="match status" value="1"/>
</dbReference>
<dbReference type="VEuPathDB" id="FungiDB:PC110_g3632"/>
<dbReference type="GO" id="GO:0005524">
    <property type="term" value="F:ATP binding"/>
    <property type="evidence" value="ECO:0007669"/>
    <property type="project" value="UniProtKB-KW"/>
</dbReference>
<dbReference type="PROSITE" id="PS01229">
    <property type="entry name" value="COF_2"/>
    <property type="match status" value="1"/>
</dbReference>
<keyword evidence="9" id="KW-1278">Translocase</keyword>
<dbReference type="InterPro" id="IPR001757">
    <property type="entry name" value="P_typ_ATPase"/>
</dbReference>
<keyword evidence="4 13" id="KW-0812">Transmembrane</keyword>
<feature type="transmembrane region" description="Helical" evidence="13">
    <location>
        <begin position="599"/>
        <end position="618"/>
    </location>
</feature>
<comment type="subcellular location">
    <subcellularLocation>
        <location evidence="1">Membrane</location>
        <topology evidence="1">Multi-pass membrane protein</topology>
    </subcellularLocation>
</comment>
<dbReference type="Proteomes" id="UP000736787">
    <property type="component" value="Unassembled WGS sequence"/>
</dbReference>
<reference evidence="15" key="1">
    <citation type="submission" date="2018-10" db="EMBL/GenBank/DDBJ databases">
        <title>Effector identification in a new, highly contiguous assembly of the strawberry crown rot pathogen Phytophthora cactorum.</title>
        <authorList>
            <person name="Armitage A.D."/>
            <person name="Nellist C.F."/>
            <person name="Bates H."/>
            <person name="Vickerstaff R.J."/>
            <person name="Harrison R.J."/>
        </authorList>
    </citation>
    <scope>NUCLEOTIDE SEQUENCE</scope>
    <source>
        <strain evidence="14">4032</strain>
        <strain evidence="15">4040</strain>
        <strain evidence="16">P421</strain>
    </source>
</reference>
<gene>
    <name evidence="14" type="ORF">PC115_g4845</name>
    <name evidence="15" type="ORF">PC117_g5526</name>
    <name evidence="16" type="ORF">PC129_g10561</name>
</gene>
<dbReference type="Proteomes" id="UP000760860">
    <property type="component" value="Unassembled WGS sequence"/>
</dbReference>
<keyword evidence="10 13" id="KW-1133">Transmembrane helix</keyword>
<dbReference type="PRINTS" id="PR00119">
    <property type="entry name" value="CATATPASE"/>
</dbReference>
<dbReference type="SUPFAM" id="SSF81653">
    <property type="entry name" value="Calcium ATPase, transduction domain A"/>
    <property type="match status" value="1"/>
</dbReference>
<dbReference type="Gene3D" id="1.20.1110.10">
    <property type="entry name" value="Calcium-transporting ATPase, transmembrane domain"/>
    <property type="match status" value="2"/>
</dbReference>
<evidence type="ECO:0000256" key="5">
    <source>
        <dbReference type="ARBA" id="ARBA00022723"/>
    </source>
</evidence>
<dbReference type="AlphaFoldDB" id="A0A8T1LQX5"/>
<dbReference type="GO" id="GO:0140358">
    <property type="term" value="F:P-type transmembrane transporter activity"/>
    <property type="evidence" value="ECO:0007669"/>
    <property type="project" value="InterPro"/>
</dbReference>
<evidence type="ECO:0000256" key="7">
    <source>
        <dbReference type="ARBA" id="ARBA00022840"/>
    </source>
</evidence>
<dbReference type="Gene3D" id="3.40.50.1000">
    <property type="entry name" value="HAD superfamily/HAD-like"/>
    <property type="match status" value="2"/>
</dbReference>
<evidence type="ECO:0000256" key="3">
    <source>
        <dbReference type="ARBA" id="ARBA00022553"/>
    </source>
</evidence>
<dbReference type="InterPro" id="IPR023214">
    <property type="entry name" value="HAD_sf"/>
</dbReference>
<dbReference type="InterPro" id="IPR008250">
    <property type="entry name" value="ATPase_P-typ_transduc_dom_A_sf"/>
</dbReference>
<evidence type="ECO:0000256" key="10">
    <source>
        <dbReference type="ARBA" id="ARBA00022989"/>
    </source>
</evidence>
<dbReference type="GO" id="GO:0019829">
    <property type="term" value="F:ATPase-coupled monoatomic cation transmembrane transporter activity"/>
    <property type="evidence" value="ECO:0007669"/>
    <property type="project" value="TreeGrafter"/>
</dbReference>
<accession>A0A8T1LQX5</accession>
<dbReference type="InterPro" id="IPR023299">
    <property type="entry name" value="ATPase_P-typ_cyto_dom_N"/>
</dbReference>
<evidence type="ECO:0000256" key="13">
    <source>
        <dbReference type="SAM" id="Phobius"/>
    </source>
</evidence>
<dbReference type="NCBIfam" id="TIGR01494">
    <property type="entry name" value="ATPase_P-type"/>
    <property type="match status" value="1"/>
</dbReference>
<dbReference type="GO" id="GO:0016887">
    <property type="term" value="F:ATP hydrolysis activity"/>
    <property type="evidence" value="ECO:0007669"/>
    <property type="project" value="InterPro"/>
</dbReference>
<dbReference type="EMBL" id="RCMV01000351">
    <property type="protein sequence ID" value="KAG3218630.1"/>
    <property type="molecule type" value="Genomic_DNA"/>
</dbReference>
<comment type="similarity">
    <text evidence="2">Belongs to the cation transport ATPase (P-type) (TC 3.A.3) family. Type V subfamily.</text>
</comment>
<dbReference type="PANTHER" id="PTHR45630">
    <property type="entry name" value="CATION-TRANSPORTING ATPASE-RELATED"/>
    <property type="match status" value="1"/>
</dbReference>